<reference evidence="1 2" key="2">
    <citation type="submission" date="2020-07" db="EMBL/GenBank/DDBJ databases">
        <title>Genome assembly of wild tea tree DASZ reveals pedigree and selection history of tea varieties.</title>
        <authorList>
            <person name="Zhang W."/>
        </authorList>
    </citation>
    <scope>NUCLEOTIDE SEQUENCE [LARGE SCALE GENOMIC DNA]</scope>
    <source>
        <strain evidence="2">cv. G240</strain>
        <tissue evidence="1">Leaf</tissue>
    </source>
</reference>
<comment type="caution">
    <text evidence="1">The sequence shown here is derived from an EMBL/GenBank/DDBJ whole genome shotgun (WGS) entry which is preliminary data.</text>
</comment>
<protein>
    <submittedName>
        <fullName evidence="1">Uncharacterized protein</fullName>
    </submittedName>
</protein>
<accession>A0A7J7H6Z6</accession>
<evidence type="ECO:0000313" key="1">
    <source>
        <dbReference type="EMBL" id="KAF5948649.1"/>
    </source>
</evidence>
<gene>
    <name evidence="1" type="ORF">HYC85_014606</name>
</gene>
<dbReference type="Proteomes" id="UP000593564">
    <property type="component" value="Unassembled WGS sequence"/>
</dbReference>
<keyword evidence="2" id="KW-1185">Reference proteome</keyword>
<reference evidence="2" key="1">
    <citation type="journal article" date="2020" name="Nat. Commun.">
        <title>Genome assembly of wild tea tree DASZ reveals pedigree and selection history of tea varieties.</title>
        <authorList>
            <person name="Zhang W."/>
            <person name="Zhang Y."/>
            <person name="Qiu H."/>
            <person name="Guo Y."/>
            <person name="Wan H."/>
            <person name="Zhang X."/>
            <person name="Scossa F."/>
            <person name="Alseekh S."/>
            <person name="Zhang Q."/>
            <person name="Wang P."/>
            <person name="Xu L."/>
            <person name="Schmidt M.H."/>
            <person name="Jia X."/>
            <person name="Li D."/>
            <person name="Zhu A."/>
            <person name="Guo F."/>
            <person name="Chen W."/>
            <person name="Ni D."/>
            <person name="Usadel B."/>
            <person name="Fernie A.R."/>
            <person name="Wen W."/>
        </authorList>
    </citation>
    <scope>NUCLEOTIDE SEQUENCE [LARGE SCALE GENOMIC DNA]</scope>
    <source>
        <strain evidence="2">cv. G240</strain>
    </source>
</reference>
<proteinExistence type="predicted"/>
<dbReference type="AlphaFoldDB" id="A0A7J7H6Z6"/>
<dbReference type="EMBL" id="JACBKZ010000006">
    <property type="protein sequence ID" value="KAF5948649.1"/>
    <property type="molecule type" value="Genomic_DNA"/>
</dbReference>
<sequence length="184" mass="20945">MPATPAGIKYLHKADEQGSATKKVRSTNISAGRPNIVPTGQHSWPVAIKRDRWPHAMAVEIKRREENLNRRNRGIAIVSHYQAQAQARSLLQNMPCLPKPWRHGTTHFDSLQLLSPLEATKSMSSQQHPIEGLHNDIYKCNLHFHFIAYDHGSVNCSLAFDIFHTENLVGEFDYVHTESVWLPH</sequence>
<organism evidence="1 2">
    <name type="scientific">Camellia sinensis</name>
    <name type="common">Tea plant</name>
    <name type="synonym">Thea sinensis</name>
    <dbReference type="NCBI Taxonomy" id="4442"/>
    <lineage>
        <taxon>Eukaryota</taxon>
        <taxon>Viridiplantae</taxon>
        <taxon>Streptophyta</taxon>
        <taxon>Embryophyta</taxon>
        <taxon>Tracheophyta</taxon>
        <taxon>Spermatophyta</taxon>
        <taxon>Magnoliopsida</taxon>
        <taxon>eudicotyledons</taxon>
        <taxon>Gunneridae</taxon>
        <taxon>Pentapetalae</taxon>
        <taxon>asterids</taxon>
        <taxon>Ericales</taxon>
        <taxon>Theaceae</taxon>
        <taxon>Camellia</taxon>
    </lineage>
</organism>
<name>A0A7J7H6Z6_CAMSI</name>
<evidence type="ECO:0000313" key="2">
    <source>
        <dbReference type="Proteomes" id="UP000593564"/>
    </source>
</evidence>